<sequence length="103" mass="11813">MRSAKKGSNSMKVRQLNNTSYPKTRRLIDDMTIEMYQDITSGILHDNSPVQIASDIFDIWEVVAQSLYDNNNLTHREFLTCITRIGQVLEQAYKSLGVECDVE</sequence>
<accession>A0A8S5NGW4</accession>
<organism evidence="1">
    <name type="scientific">Podoviridae sp. ctKzN3</name>
    <dbReference type="NCBI Taxonomy" id="2826553"/>
    <lineage>
        <taxon>Viruses</taxon>
        <taxon>Duplodnaviria</taxon>
        <taxon>Heunggongvirae</taxon>
        <taxon>Uroviricota</taxon>
        <taxon>Caudoviricetes</taxon>
    </lineage>
</organism>
<dbReference type="EMBL" id="BK015163">
    <property type="protein sequence ID" value="DAD93596.1"/>
    <property type="molecule type" value="Genomic_DNA"/>
</dbReference>
<reference evidence="1" key="1">
    <citation type="journal article" date="2021" name="Proc. Natl. Acad. Sci. U.S.A.">
        <title>A Catalog of Tens of Thousands of Viruses from Human Metagenomes Reveals Hidden Associations with Chronic Diseases.</title>
        <authorList>
            <person name="Tisza M.J."/>
            <person name="Buck C.B."/>
        </authorList>
    </citation>
    <scope>NUCLEOTIDE SEQUENCE</scope>
    <source>
        <strain evidence="1">CtKzN3</strain>
    </source>
</reference>
<proteinExistence type="predicted"/>
<evidence type="ECO:0000313" key="1">
    <source>
        <dbReference type="EMBL" id="DAD93596.1"/>
    </source>
</evidence>
<name>A0A8S5NGW4_9CAUD</name>
<protein>
    <submittedName>
        <fullName evidence="1">Uncharacterized protein</fullName>
    </submittedName>
</protein>